<gene>
    <name evidence="7" type="ORF">PHSY_005670</name>
</gene>
<dbReference type="GO" id="GO:0016887">
    <property type="term" value="F:ATP hydrolysis activity"/>
    <property type="evidence" value="ECO:0007669"/>
    <property type="project" value="TreeGrafter"/>
</dbReference>
<dbReference type="Gene3D" id="1.20.5.2950">
    <property type="match status" value="1"/>
</dbReference>
<keyword evidence="8" id="KW-1185">Reference proteome</keyword>
<comment type="subunit">
    <text evidence="5">V-ATPase is a heteromultimeric enzyme made up of two complexes: the ATP-hydrolytic V1 complex and the proton translocation V0 complex.</text>
</comment>
<keyword evidence="2 5" id="KW-0813">Transport</keyword>
<dbReference type="PANTHER" id="PTHR12713">
    <property type="entry name" value="VACUOLAR ATP SYNTHASE SUBUNIT G"/>
    <property type="match status" value="1"/>
</dbReference>
<evidence type="ECO:0000313" key="7">
    <source>
        <dbReference type="EMBL" id="GAC98081.1"/>
    </source>
</evidence>
<organism evidence="7 8">
    <name type="scientific">Pseudozyma hubeiensis (strain SY62)</name>
    <name type="common">Yeast</name>
    <dbReference type="NCBI Taxonomy" id="1305764"/>
    <lineage>
        <taxon>Eukaryota</taxon>
        <taxon>Fungi</taxon>
        <taxon>Dikarya</taxon>
        <taxon>Basidiomycota</taxon>
        <taxon>Ustilaginomycotina</taxon>
        <taxon>Ustilaginomycetes</taxon>
        <taxon>Ustilaginales</taxon>
        <taxon>Ustilaginaceae</taxon>
        <taxon>Pseudozyma</taxon>
    </lineage>
</organism>
<evidence type="ECO:0000256" key="6">
    <source>
        <dbReference type="SAM" id="MobiDB-lite"/>
    </source>
</evidence>
<dbReference type="eggNOG" id="KOG1772">
    <property type="taxonomic scope" value="Eukaryota"/>
</dbReference>
<proteinExistence type="inferred from homology"/>
<keyword evidence="3 5" id="KW-0375">Hydrogen ion transport</keyword>
<evidence type="ECO:0000256" key="1">
    <source>
        <dbReference type="ARBA" id="ARBA00010066"/>
    </source>
</evidence>
<sequence>MQSHEPNGPSATQHSNLAQSQSVKLVNGTLADGIALHRHHTFGSASLAPTIDSIRQLAITFSMAAQQSQGIQTLLEAEKEAAKIVQKARTYRTQKLKDARSEASKEIEQLKSKKEKEFNDFQKEHEGSTSSSQTTVDKETEQKLEELNKAFESNRDEVIKKLLDRVVDVKTELHRNLQLQQKQQKA</sequence>
<reference evidence="8" key="1">
    <citation type="journal article" date="2013" name="Genome Announc.">
        <title>Draft genome sequence of the basidiomycetous yeast-like fungus Pseudozyma hubeiensis SY62, which produces an abundant amount of the biosurfactant mannosylerythritol lipids.</title>
        <authorList>
            <person name="Konishi M."/>
            <person name="Hatada Y."/>
            <person name="Horiuchi J."/>
        </authorList>
    </citation>
    <scope>NUCLEOTIDE SEQUENCE [LARGE SCALE GENOMIC DNA]</scope>
    <source>
        <strain evidence="8">SY62</strain>
    </source>
</reference>
<dbReference type="RefSeq" id="XP_012191668.1">
    <property type="nucleotide sequence ID" value="XM_012336278.1"/>
</dbReference>
<dbReference type="InterPro" id="IPR005124">
    <property type="entry name" value="V-ATPase_G"/>
</dbReference>
<dbReference type="OrthoDB" id="250802at2759"/>
<keyword evidence="4 5" id="KW-0406">Ion transport</keyword>
<dbReference type="STRING" id="1305764.R9P9N3"/>
<evidence type="ECO:0000256" key="3">
    <source>
        <dbReference type="ARBA" id="ARBA00022781"/>
    </source>
</evidence>
<feature type="compositionally biased region" description="Basic and acidic residues" evidence="6">
    <location>
        <begin position="95"/>
        <end position="127"/>
    </location>
</feature>
<evidence type="ECO:0000256" key="4">
    <source>
        <dbReference type="ARBA" id="ARBA00023065"/>
    </source>
</evidence>
<dbReference type="GO" id="GO:0000221">
    <property type="term" value="C:vacuolar proton-transporting V-type ATPase, V1 domain"/>
    <property type="evidence" value="ECO:0007669"/>
    <property type="project" value="TreeGrafter"/>
</dbReference>
<evidence type="ECO:0000313" key="8">
    <source>
        <dbReference type="Proteomes" id="UP000014071"/>
    </source>
</evidence>
<dbReference type="FunFam" id="1.20.5.2950:FF:000001">
    <property type="entry name" value="V-type proton ATPase subunit G"/>
    <property type="match status" value="1"/>
</dbReference>
<evidence type="ECO:0000256" key="5">
    <source>
        <dbReference type="RuleBase" id="RU364019"/>
    </source>
</evidence>
<protein>
    <recommendedName>
        <fullName evidence="5">V-type proton ATPase subunit G</fullName>
    </recommendedName>
</protein>
<comment type="function">
    <text evidence="5">Subunit of the V1 complex of vacuolar(H+)-ATPase (V-ATPase), a multisubunit enzyme composed of a peripheral complex (V1) that hydrolyzes ATP and a membrane integral complex (V0) that translocates protons. V-ATPase is responsible for acidifying and maintaining the pH of intracellular compartments and in some cell types, is targeted to the plasma membrane, where it is responsible for acidifying the extracellular environment.</text>
</comment>
<accession>R9P9N3</accession>
<dbReference type="AlphaFoldDB" id="R9P9N3"/>
<dbReference type="EMBL" id="DF238815">
    <property type="protein sequence ID" value="GAC98081.1"/>
    <property type="molecule type" value="Genomic_DNA"/>
</dbReference>
<dbReference type="Proteomes" id="UP000014071">
    <property type="component" value="Unassembled WGS sequence"/>
</dbReference>
<comment type="similarity">
    <text evidence="1 5">Belongs to the V-ATPase G subunit family.</text>
</comment>
<dbReference type="PANTHER" id="PTHR12713:SF11">
    <property type="entry name" value="V-TYPE PROTON ATPASE SUBUNIT G"/>
    <property type="match status" value="1"/>
</dbReference>
<dbReference type="NCBIfam" id="TIGR01147">
    <property type="entry name" value="V_ATP_synt_G"/>
    <property type="match status" value="1"/>
</dbReference>
<dbReference type="HOGENOM" id="CLU_125101_2_0_1"/>
<dbReference type="GO" id="GO:0046961">
    <property type="term" value="F:proton-transporting ATPase activity, rotational mechanism"/>
    <property type="evidence" value="ECO:0007669"/>
    <property type="project" value="InterPro"/>
</dbReference>
<feature type="region of interest" description="Disordered" evidence="6">
    <location>
        <begin position="93"/>
        <end position="141"/>
    </location>
</feature>
<name>R9P9N3_PSEHS</name>
<evidence type="ECO:0000256" key="2">
    <source>
        <dbReference type="ARBA" id="ARBA00022448"/>
    </source>
</evidence>
<dbReference type="Pfam" id="PF03179">
    <property type="entry name" value="V-ATPase_G"/>
    <property type="match status" value="1"/>
</dbReference>
<dbReference type="GeneID" id="24110947"/>